<accession>A0A0R0A1N8</accession>
<protein>
    <recommendedName>
        <fullName evidence="3">DksA C4-type domain-containing protein</fullName>
    </recommendedName>
</protein>
<evidence type="ECO:0000313" key="1">
    <source>
        <dbReference type="EMBL" id="KRG39119.1"/>
    </source>
</evidence>
<reference evidence="1 2" key="1">
    <citation type="submission" date="2015-10" db="EMBL/GenBank/DDBJ databases">
        <title>Genome sequencing and analysis of members of genus Stenotrophomonas.</title>
        <authorList>
            <person name="Patil P.P."/>
            <person name="Midha S."/>
            <person name="Patil P.B."/>
        </authorList>
    </citation>
    <scope>NUCLEOTIDE SEQUENCE [LARGE SCALE GENOMIC DNA]</scope>
    <source>
        <strain evidence="1 2">JCM 9942</strain>
    </source>
</reference>
<dbReference type="AlphaFoldDB" id="A0A0R0A1N8"/>
<dbReference type="EMBL" id="LLXS01000048">
    <property type="protein sequence ID" value="KRG39119.1"/>
    <property type="molecule type" value="Genomic_DNA"/>
</dbReference>
<organism evidence="1 2">
    <name type="scientific">Stenotrophomonas pictorum JCM 9942</name>
    <dbReference type="NCBI Taxonomy" id="1236960"/>
    <lineage>
        <taxon>Bacteria</taxon>
        <taxon>Pseudomonadati</taxon>
        <taxon>Pseudomonadota</taxon>
        <taxon>Gammaproteobacteria</taxon>
        <taxon>Lysobacterales</taxon>
        <taxon>Lysobacteraceae</taxon>
        <taxon>Stenotrophomonas</taxon>
    </lineage>
</organism>
<comment type="caution">
    <text evidence="1">The sequence shown here is derived from an EMBL/GenBank/DDBJ whole genome shotgun (WGS) entry which is preliminary data.</text>
</comment>
<gene>
    <name evidence="1" type="ORF">ARC78_14975</name>
</gene>
<dbReference type="RefSeq" id="WP_054657403.1">
    <property type="nucleotide sequence ID" value="NZ_BAZI01000019.1"/>
</dbReference>
<name>A0A0R0A1N8_9GAMM</name>
<keyword evidence="2" id="KW-1185">Reference proteome</keyword>
<evidence type="ECO:0000313" key="2">
    <source>
        <dbReference type="Proteomes" id="UP000050836"/>
    </source>
</evidence>
<sequence>MSASPALEVFDRYVVELEQLAADKRAAGDSAEVIELEIRRTKQARDNVERLIAAADNSYAHGCPCETCENLRRAVNECRGAA</sequence>
<evidence type="ECO:0008006" key="3">
    <source>
        <dbReference type="Google" id="ProtNLM"/>
    </source>
</evidence>
<proteinExistence type="predicted"/>
<dbReference type="Proteomes" id="UP000050836">
    <property type="component" value="Unassembled WGS sequence"/>
</dbReference>